<evidence type="ECO:0000313" key="1">
    <source>
        <dbReference type="EMBL" id="KAI4840454.1"/>
    </source>
</evidence>
<accession>A0ACB9YG12</accession>
<proteinExistence type="predicted"/>
<gene>
    <name evidence="1" type="ORF">MKS88_001179</name>
</gene>
<evidence type="ECO:0000313" key="2">
    <source>
        <dbReference type="Proteomes" id="UP001056978"/>
    </source>
</evidence>
<reference evidence="1" key="1">
    <citation type="submission" date="2022-06" db="EMBL/GenBank/DDBJ databases">
        <title>The First Complete Genome of the Simian Malaria Parasite Plasmodium brasilianum.</title>
        <authorList>
            <person name="Bajic M."/>
            <person name="Ravishankar S."/>
        </authorList>
    </citation>
    <scope>NUCLEOTIDE SEQUENCE</scope>
    <source>
        <strain evidence="1">Bolivian I</strain>
    </source>
</reference>
<comment type="caution">
    <text evidence="1">The sequence shown here is derived from an EMBL/GenBank/DDBJ whole genome shotgun (WGS) entry which is preliminary data.</text>
</comment>
<keyword evidence="2" id="KW-1185">Reference proteome</keyword>
<protein>
    <submittedName>
        <fullName evidence="1">Serine-repeat antigen</fullName>
    </submittedName>
</protein>
<dbReference type="Proteomes" id="UP001056978">
    <property type="component" value="Chromosome 4"/>
</dbReference>
<sequence>MKCSISFFLIIYIILSRDIFRCKGEDKAVEPTQGQSGAQGSSSDTEGRANSPSVDGSHNGPLSVNQQTDPKVTAPTVPSTSNTQTGESNFRQEVASASAAAGDRVDASGSGASSIAVQSATPSSQNNINVKSALLKDHKGVKVTGTCNAKVQLFLVPHISITLETKESKIRLGPKYEDSDITKEFQTDNEELDIKKIFEIKIDKLQNRCADGKTFKFIAYLQGEELTLKWKVYDNTTPPNKGSKTDIMNYLIKNLDRPITAIQVHTTKNIQSSFLIESKNYSITNSVPEKCELMAMNCFLSGSLNMENCYSCAVLLENDNIQNNECFNYTSAFIKENIDNIKARAQDDDENPTQMELTQKIDNILKKMYKMDNNNNMQLITLEGLDDTLKGELVQYCKLLKEVDTSGTLESYEMGNETEIFNNLTRLLAKHADETYASLQHKLRNAAICMKNVNDWIKNKRGLSLPQFEYHNLENNSNNLQNYENSTQNVESKNVNSVKQNEGYDGVIDFSDYNGTNMNSSQLTDTMYCNKEYCDRWKDNDSCFSKIEAAEQGNCAISWLFASKLHLETIRCMNRYDHVKSSALYIANCSKRNPKDKCISGSNPFEYLSVIEENGFLPLEHNHPYSYKEVANDCPKSENHWTNLWAGAKLVDSKDEPNSLGAKGYTAYESDKFRGNIDTFIKKIKHEVMHKGSVIAYVKAENAMDYDLNGKKVLSLCGDKNADHAINIIGWGNYTNDEGKKKSYWIIRNSWGKYWGDEGNFRVDMHGPEQCEHNFIHSAVIFNIHMPIAQVPTKKGAEIYNYYLKTSPDFYSNLYYNNFTPEEESVPLKRNDLSQNSLVYGQDEPAPALPTGSASGERASPGVGGVQGDVSSTLPKSTEQNGPQPGNAAAAGQIQSTHQESQPGQRTPVETSVDPKQSVLPGSQTVAAKNAPAATAKTGVLHVLKHIKNGQIKMGLVKYEDNAIIIDNHACSRSYAMDVNNLDECIKFCSEEWDNCKDEPSPGYCLTKRQSTNKLQNRHNIMKNLDLPITAILMNNKQEFLDAIFNESNILHYKRRYS</sequence>
<organism evidence="1 2">
    <name type="scientific">Plasmodium brasilianum</name>
    <dbReference type="NCBI Taxonomy" id="5824"/>
    <lineage>
        <taxon>Eukaryota</taxon>
        <taxon>Sar</taxon>
        <taxon>Alveolata</taxon>
        <taxon>Apicomplexa</taxon>
        <taxon>Aconoidasida</taxon>
        <taxon>Haemosporida</taxon>
        <taxon>Plasmodiidae</taxon>
        <taxon>Plasmodium</taxon>
        <taxon>Plasmodium (Plasmodium)</taxon>
    </lineage>
</organism>
<dbReference type="EMBL" id="CM043772">
    <property type="protein sequence ID" value="KAI4840454.1"/>
    <property type="molecule type" value="Genomic_DNA"/>
</dbReference>
<name>A0ACB9YG12_PLABR</name>